<evidence type="ECO:0000256" key="5">
    <source>
        <dbReference type="ARBA" id="ARBA00023136"/>
    </source>
</evidence>
<dbReference type="Proteomes" id="UP001311799">
    <property type="component" value="Unassembled WGS sequence"/>
</dbReference>
<dbReference type="Pfam" id="PF05915">
    <property type="entry name" value="TMEM_230_134"/>
    <property type="match status" value="1"/>
</dbReference>
<evidence type="ECO:0000256" key="2">
    <source>
        <dbReference type="ARBA" id="ARBA00007743"/>
    </source>
</evidence>
<evidence type="ECO:0000313" key="7">
    <source>
        <dbReference type="EMBL" id="KAK6591009.1"/>
    </source>
</evidence>
<comment type="subcellular location">
    <subcellularLocation>
        <location evidence="1">Membrane</location>
        <topology evidence="1">Multi-pass membrane protein</topology>
    </subcellularLocation>
</comment>
<sequence length="117" mass="13160">MGIRSRENSKKDIKQRDNKLKNDDIGTNIDGKAVYSNFDSFNNISYKPIMVSFFLLIVGICFLLLGISLVLDTEYLNSLPSIILGVLCLIPGSYYSFVTVQVLRGISEYNIELIEIS</sequence>
<organism evidence="7 8">
    <name type="scientific">Cryptosporidium xiaoi</name>
    <dbReference type="NCBI Taxonomy" id="659607"/>
    <lineage>
        <taxon>Eukaryota</taxon>
        <taxon>Sar</taxon>
        <taxon>Alveolata</taxon>
        <taxon>Apicomplexa</taxon>
        <taxon>Conoidasida</taxon>
        <taxon>Coccidia</taxon>
        <taxon>Eucoccidiorida</taxon>
        <taxon>Eimeriorina</taxon>
        <taxon>Cryptosporidiidae</taxon>
        <taxon>Cryptosporidium</taxon>
    </lineage>
</organism>
<accession>A0AAV9Y319</accession>
<keyword evidence="4 6" id="KW-1133">Transmembrane helix</keyword>
<protein>
    <recommendedName>
        <fullName evidence="9">Transmembrane protein 230</fullName>
    </recommendedName>
</protein>
<dbReference type="InterPro" id="IPR008590">
    <property type="entry name" value="TMEM_230/134"/>
</dbReference>
<evidence type="ECO:0000256" key="1">
    <source>
        <dbReference type="ARBA" id="ARBA00004141"/>
    </source>
</evidence>
<reference evidence="7 8" key="1">
    <citation type="submission" date="2023-10" db="EMBL/GenBank/DDBJ databases">
        <title>Comparative genomics analysis reveals potential genetic determinants of host preference in Cryptosporidium xiaoi.</title>
        <authorList>
            <person name="Xiao L."/>
            <person name="Li J."/>
        </authorList>
    </citation>
    <scope>NUCLEOTIDE SEQUENCE [LARGE SCALE GENOMIC DNA]</scope>
    <source>
        <strain evidence="7 8">52996</strain>
    </source>
</reference>
<evidence type="ECO:0000256" key="4">
    <source>
        <dbReference type="ARBA" id="ARBA00022989"/>
    </source>
</evidence>
<evidence type="ECO:0000256" key="6">
    <source>
        <dbReference type="SAM" id="Phobius"/>
    </source>
</evidence>
<evidence type="ECO:0000313" key="8">
    <source>
        <dbReference type="Proteomes" id="UP001311799"/>
    </source>
</evidence>
<keyword evidence="5 6" id="KW-0472">Membrane</keyword>
<evidence type="ECO:0000256" key="3">
    <source>
        <dbReference type="ARBA" id="ARBA00022692"/>
    </source>
</evidence>
<comment type="caution">
    <text evidence="7">The sequence shown here is derived from an EMBL/GenBank/DDBJ whole genome shotgun (WGS) entry which is preliminary data.</text>
</comment>
<name>A0AAV9Y319_9CRYT</name>
<dbReference type="EMBL" id="JAWDEY010000002">
    <property type="protein sequence ID" value="KAK6591009.1"/>
    <property type="molecule type" value="Genomic_DNA"/>
</dbReference>
<evidence type="ECO:0008006" key="9">
    <source>
        <dbReference type="Google" id="ProtNLM"/>
    </source>
</evidence>
<keyword evidence="3 6" id="KW-0812">Transmembrane</keyword>
<feature type="transmembrane region" description="Helical" evidence="6">
    <location>
        <begin position="49"/>
        <end position="70"/>
    </location>
</feature>
<gene>
    <name evidence="7" type="ORF">RS030_111963</name>
</gene>
<feature type="transmembrane region" description="Helical" evidence="6">
    <location>
        <begin position="82"/>
        <end position="103"/>
    </location>
</feature>
<proteinExistence type="inferred from homology"/>
<keyword evidence="8" id="KW-1185">Reference proteome</keyword>
<comment type="similarity">
    <text evidence="2">Belongs to the TMEM134/TMEM230 family.</text>
</comment>
<dbReference type="AlphaFoldDB" id="A0AAV9Y319"/>
<dbReference type="GO" id="GO:0016020">
    <property type="term" value="C:membrane"/>
    <property type="evidence" value="ECO:0007669"/>
    <property type="project" value="UniProtKB-SubCell"/>
</dbReference>